<feature type="region of interest" description="Disordered" evidence="1">
    <location>
        <begin position="343"/>
        <end position="363"/>
    </location>
</feature>
<dbReference type="OMA" id="MAYENTQ"/>
<feature type="compositionally biased region" description="Polar residues" evidence="1">
    <location>
        <begin position="197"/>
        <end position="220"/>
    </location>
</feature>
<evidence type="ECO:0000256" key="1">
    <source>
        <dbReference type="SAM" id="MobiDB-lite"/>
    </source>
</evidence>
<keyword evidence="3" id="KW-1185">Reference proteome</keyword>
<organism evidence="2 3">
    <name type="scientific">Cannabis sativa</name>
    <name type="common">Hemp</name>
    <name type="synonym">Marijuana</name>
    <dbReference type="NCBI Taxonomy" id="3483"/>
    <lineage>
        <taxon>Eukaryota</taxon>
        <taxon>Viridiplantae</taxon>
        <taxon>Streptophyta</taxon>
        <taxon>Embryophyta</taxon>
        <taxon>Tracheophyta</taxon>
        <taxon>Spermatophyta</taxon>
        <taxon>Magnoliopsida</taxon>
        <taxon>eudicotyledons</taxon>
        <taxon>Gunneridae</taxon>
        <taxon>Pentapetalae</taxon>
        <taxon>rosids</taxon>
        <taxon>fabids</taxon>
        <taxon>Rosales</taxon>
        <taxon>Cannabaceae</taxon>
        <taxon>Cannabis</taxon>
    </lineage>
</organism>
<sequence length="363" mass="40181">MAATFTPVVFSHKVSVKLDDNNFLLWRPQILSAIRGHRLQDYISDSFQPPLKYLNQEDEVLGQINLKYTEWEVQDQLLYSWLLSSMSDGILTRILQNQKKGSLSVNEYLLRIKTIVDQLLSSGHLVTVKEHVAAIFKGLPPAYDTFVISVNSRNSPYSVAEIETLLLSQEHRMENQSRELDSVNLATNRGSRFKPQYSPNLSNNADSRSQNPPNRNTNQGHGVWNPYAISTRNTTSGQSFSNPAAGRGFTNLSAVSNSQAPSGSKLVCQLCSRTGHVASRCYQRFNMDFPGVGATNVQHHSANITTAETVSDDAWYPDSGATTHCTPNVSNFTQKQPYLGSDQVQMGDGAGLPIQNIGKKATK</sequence>
<dbReference type="Gramene" id="evm.model.09.1647">
    <property type="protein sequence ID" value="cds.evm.model.09.1647"/>
    <property type="gene ID" value="evm.TU.09.1647"/>
</dbReference>
<accession>A0A803QF40</accession>
<name>A0A803QF40_CANSA</name>
<reference evidence="2" key="2">
    <citation type="submission" date="2021-03" db="UniProtKB">
        <authorList>
            <consortium name="EnsemblPlants"/>
        </authorList>
    </citation>
    <scope>IDENTIFICATION</scope>
</reference>
<evidence type="ECO:0000313" key="3">
    <source>
        <dbReference type="Proteomes" id="UP000596661"/>
    </source>
</evidence>
<reference evidence="2" key="1">
    <citation type="submission" date="2018-11" db="EMBL/GenBank/DDBJ databases">
        <authorList>
            <person name="Grassa J C."/>
        </authorList>
    </citation>
    <scope>NUCLEOTIDE SEQUENCE [LARGE SCALE GENOMIC DNA]</scope>
</reference>
<proteinExistence type="predicted"/>
<evidence type="ECO:0008006" key="4">
    <source>
        <dbReference type="Google" id="ProtNLM"/>
    </source>
</evidence>
<dbReference type="EnsemblPlants" id="evm.model.09.1647">
    <property type="protein sequence ID" value="cds.evm.model.09.1647"/>
    <property type="gene ID" value="evm.TU.09.1647"/>
</dbReference>
<protein>
    <recommendedName>
        <fullName evidence="4">Retrotransposon Copia-like N-terminal domain-containing protein</fullName>
    </recommendedName>
</protein>
<dbReference type="PANTHER" id="PTHR47481">
    <property type="match status" value="1"/>
</dbReference>
<dbReference type="EMBL" id="UZAU01000774">
    <property type="status" value="NOT_ANNOTATED_CDS"/>
    <property type="molecule type" value="Genomic_DNA"/>
</dbReference>
<dbReference type="PANTHER" id="PTHR47481:SF31">
    <property type="entry name" value="OS01G0873500 PROTEIN"/>
    <property type="match status" value="1"/>
</dbReference>
<dbReference type="Proteomes" id="UP000596661">
    <property type="component" value="Chromosome 9"/>
</dbReference>
<evidence type="ECO:0000313" key="2">
    <source>
        <dbReference type="EnsemblPlants" id="cds.evm.model.09.1647"/>
    </source>
</evidence>
<dbReference type="Pfam" id="PF14223">
    <property type="entry name" value="Retrotran_gag_2"/>
    <property type="match status" value="1"/>
</dbReference>
<feature type="region of interest" description="Disordered" evidence="1">
    <location>
        <begin position="176"/>
        <end position="228"/>
    </location>
</feature>
<dbReference type="AlphaFoldDB" id="A0A803QF40"/>